<dbReference type="GO" id="GO:0051213">
    <property type="term" value="F:dioxygenase activity"/>
    <property type="evidence" value="ECO:0007669"/>
    <property type="project" value="UniProtKB-KW"/>
</dbReference>
<proteinExistence type="predicted"/>
<dbReference type="SUPFAM" id="SSF48264">
    <property type="entry name" value="Cytochrome P450"/>
    <property type="match status" value="1"/>
</dbReference>
<dbReference type="InterPro" id="IPR034812">
    <property type="entry name" value="Ppo-like_N"/>
</dbReference>
<dbReference type="Proteomes" id="UP000283269">
    <property type="component" value="Unassembled WGS sequence"/>
</dbReference>
<evidence type="ECO:0000256" key="3">
    <source>
        <dbReference type="ARBA" id="ARBA00022964"/>
    </source>
</evidence>
<dbReference type="PRINTS" id="PR00457">
    <property type="entry name" value="ANPEROXIDASE"/>
</dbReference>
<dbReference type="InterPro" id="IPR010255">
    <property type="entry name" value="Haem_peroxidase_sf"/>
</dbReference>
<dbReference type="PANTHER" id="PTHR11903:SF37">
    <property type="entry name" value="PSI-PRODUCING OXYGENASE A"/>
    <property type="match status" value="1"/>
</dbReference>
<dbReference type="InParanoid" id="A0A409X7U9"/>
<keyword evidence="5 6" id="KW-0408">Iron</keyword>
<dbReference type="GO" id="GO:0016705">
    <property type="term" value="F:oxidoreductase activity, acting on paired donors, with incorporation or reduction of molecular oxygen"/>
    <property type="evidence" value="ECO:0007669"/>
    <property type="project" value="InterPro"/>
</dbReference>
<accession>A0A409X7U9</accession>
<feature type="binding site" description="axial binding residue" evidence="6">
    <location>
        <position position="383"/>
    </location>
    <ligand>
        <name>heme b</name>
        <dbReference type="ChEBI" id="CHEBI:60344"/>
    </ligand>
    <ligandPart>
        <name>Fe</name>
        <dbReference type="ChEBI" id="CHEBI:18248"/>
    </ligandPart>
</feature>
<dbReference type="CDD" id="cd09817">
    <property type="entry name" value="linoleate_diol_synthase_like"/>
    <property type="match status" value="1"/>
</dbReference>
<dbReference type="EMBL" id="NHYD01002413">
    <property type="protein sequence ID" value="PPQ86836.1"/>
    <property type="molecule type" value="Genomic_DNA"/>
</dbReference>
<dbReference type="STRING" id="93625.A0A409X7U9"/>
<dbReference type="GO" id="GO:0006631">
    <property type="term" value="P:fatty acid metabolic process"/>
    <property type="evidence" value="ECO:0007669"/>
    <property type="project" value="UniProtKB-ARBA"/>
</dbReference>
<comment type="caution">
    <text evidence="8">The sequence shown here is derived from an EMBL/GenBank/DDBJ whole genome shotgun (WGS) entry which is preliminary data.</text>
</comment>
<keyword evidence="3" id="KW-0223">Dioxygenase</keyword>
<keyword evidence="2 6" id="KW-0479">Metal-binding</keyword>
<dbReference type="GO" id="GO:0004497">
    <property type="term" value="F:monooxygenase activity"/>
    <property type="evidence" value="ECO:0007669"/>
    <property type="project" value="InterPro"/>
</dbReference>
<evidence type="ECO:0000313" key="8">
    <source>
        <dbReference type="EMBL" id="PPQ86836.1"/>
    </source>
</evidence>
<evidence type="ECO:0000256" key="1">
    <source>
        <dbReference type="ARBA" id="ARBA00022617"/>
    </source>
</evidence>
<evidence type="ECO:0000256" key="5">
    <source>
        <dbReference type="ARBA" id="ARBA00023004"/>
    </source>
</evidence>
<dbReference type="GO" id="GO:0005506">
    <property type="term" value="F:iron ion binding"/>
    <property type="evidence" value="ECO:0007669"/>
    <property type="project" value="InterPro"/>
</dbReference>
<dbReference type="Pfam" id="PF03098">
    <property type="entry name" value="An_peroxidase"/>
    <property type="match status" value="2"/>
</dbReference>
<dbReference type="Gene3D" id="1.10.640.10">
    <property type="entry name" value="Haem peroxidase domain superfamily, animal type"/>
    <property type="match status" value="1"/>
</dbReference>
<dbReference type="InterPro" id="IPR019791">
    <property type="entry name" value="Haem_peroxidase_animal"/>
</dbReference>
<evidence type="ECO:0000313" key="9">
    <source>
        <dbReference type="Proteomes" id="UP000283269"/>
    </source>
</evidence>
<dbReference type="GO" id="GO:0006979">
    <property type="term" value="P:response to oxidative stress"/>
    <property type="evidence" value="ECO:0007669"/>
    <property type="project" value="InterPro"/>
</dbReference>
<feature type="region of interest" description="Disordered" evidence="7">
    <location>
        <begin position="140"/>
        <end position="173"/>
    </location>
</feature>
<dbReference type="InterPro" id="IPR036396">
    <property type="entry name" value="Cyt_P450_sf"/>
</dbReference>
<dbReference type="InterPro" id="IPR037120">
    <property type="entry name" value="Haem_peroxidase_sf_animal"/>
</dbReference>
<dbReference type="GO" id="GO:0020037">
    <property type="term" value="F:heme binding"/>
    <property type="evidence" value="ECO:0007669"/>
    <property type="project" value="InterPro"/>
</dbReference>
<evidence type="ECO:0000256" key="7">
    <source>
        <dbReference type="SAM" id="MobiDB-lite"/>
    </source>
</evidence>
<keyword evidence="4" id="KW-0560">Oxidoreductase</keyword>
<dbReference type="PANTHER" id="PTHR11903">
    <property type="entry name" value="PROSTAGLANDIN G/H SYNTHASE"/>
    <property type="match status" value="1"/>
</dbReference>
<dbReference type="PROSITE" id="PS50292">
    <property type="entry name" value="PEROXIDASE_3"/>
    <property type="match status" value="1"/>
</dbReference>
<dbReference type="Gene3D" id="1.10.630.10">
    <property type="entry name" value="Cytochrome P450"/>
    <property type="match status" value="1"/>
</dbReference>
<evidence type="ECO:0000256" key="2">
    <source>
        <dbReference type="ARBA" id="ARBA00022723"/>
    </source>
</evidence>
<dbReference type="AlphaFoldDB" id="A0A409X7U9"/>
<keyword evidence="9" id="KW-1185">Reference proteome</keyword>
<dbReference type="GO" id="GO:0004601">
    <property type="term" value="F:peroxidase activity"/>
    <property type="evidence" value="ECO:0007669"/>
    <property type="project" value="InterPro"/>
</dbReference>
<organism evidence="8 9">
    <name type="scientific">Psilocybe cyanescens</name>
    <dbReference type="NCBI Taxonomy" id="93625"/>
    <lineage>
        <taxon>Eukaryota</taxon>
        <taxon>Fungi</taxon>
        <taxon>Dikarya</taxon>
        <taxon>Basidiomycota</taxon>
        <taxon>Agaricomycotina</taxon>
        <taxon>Agaricomycetes</taxon>
        <taxon>Agaricomycetidae</taxon>
        <taxon>Agaricales</taxon>
        <taxon>Agaricineae</taxon>
        <taxon>Strophariaceae</taxon>
        <taxon>Psilocybe</taxon>
    </lineage>
</organism>
<keyword evidence="1 6" id="KW-0349">Heme</keyword>
<reference evidence="8 9" key="1">
    <citation type="journal article" date="2018" name="Evol. Lett.">
        <title>Horizontal gene cluster transfer increased hallucinogenic mushroom diversity.</title>
        <authorList>
            <person name="Reynolds H.T."/>
            <person name="Vijayakumar V."/>
            <person name="Gluck-Thaler E."/>
            <person name="Korotkin H.B."/>
            <person name="Matheny P.B."/>
            <person name="Slot J.C."/>
        </authorList>
    </citation>
    <scope>NUCLEOTIDE SEQUENCE [LARGE SCALE GENOMIC DNA]</scope>
    <source>
        <strain evidence="8 9">2631</strain>
    </source>
</reference>
<dbReference type="SUPFAM" id="SSF48113">
    <property type="entry name" value="Heme-dependent peroxidases"/>
    <property type="match status" value="1"/>
</dbReference>
<evidence type="ECO:0000256" key="6">
    <source>
        <dbReference type="PIRSR" id="PIRSR619791-2"/>
    </source>
</evidence>
<dbReference type="InterPro" id="IPR050783">
    <property type="entry name" value="Oxylipin_biosynth_metab"/>
</dbReference>
<name>A0A409X7U9_PSICY</name>
<protein>
    <submittedName>
        <fullName evidence="8">Uncharacterized protein</fullName>
    </submittedName>
</protein>
<gene>
    <name evidence="8" type="ORF">CVT25_012556</name>
</gene>
<sequence length="1072" mass="118784">MDSALSIRQALDVNHLAGEPLPIAPTGYYNWEISPDPANSFNGHSVVSNGLTMIESLRAKGFIKPELSKIEAFKDCILNPESIDDRQGAFAEGLAILARIDPKLELAKKLNNGVIGTLYDTFPHPPASYLGPEHSFRHADGGGNNLQNPEIGRAGTPYARSVQGKGGLPRSSLPDPGLVFDTILKRRDQKTHAGGMSSLIFAFAAIVTHSLFRTDFKNIHINNASSYFDLSPLYGDNQAAQDKVRDKATGRGLLYPDTFSEERLTFLVPATSVLLVLFSRNHNYIAEKLLKINERKRWSDPPPTDPTQRATQDEEIFQTAKLVNCGHFMSAILGDYVAGFLGSSEGCNWEMAPFDIIKDKNTEVDRGKGNHINAEFNVLYRWHSTLSEADEKWTNDMFNDVFKGKPFDQLTLADLSVIAKVFGSIEPNPAKRTFAGLQRGVDGKFSDDELAKILNAAIENPAGAFRARGTPPALRLVEIMGIEQARSWGLCTMNEFRKFLGLKVFEEFEDWNPDPKVAGAARQLYGHVDNLELYPGIHAEATMPVASGSQLAAGYTLTRAVLGDALVLIRGDRFFTTDFTPNNLTTWGFNDCQRNMNNGGHGSEISKLILRHLPRHYSWNASHSLYPFFTPAHMKKSLTRQGIQGKYTFDRPGTLSIPKVLNTLAGIQNFFQDSTKFKAIYNKFGYGPLYKFEEIAKYHEGRSKTLQVMFPDESSSVECAIYYSKMMKRKIAETAWSYDGVPGTYIDVVKSIIYPAVAHVAADLWIGLPLKTKECPNGVHTEMQIVSFLAPDRPEVRFALQDVSLSAGKGLSLFAQKSLAEASVVQSVPSFIVRQAATVASIVQPGSQRLSFPLASKLVVTGRDNNEITSNVLDISVSTSVNQAYATARMIDFFLDDERKAAKEHIIELVKKDSDENKTLLKGYVSEALRLRPPFDSLWGEANMDTKIDQGCGLAPLEVKKGDRVRASLLNAQLNASDVPDPTTVDPRRSPVTSHSLNEQIFRGSFDYLQLSMVEALKVIFSLKNVRRATGDAGKLKKFKEITYETETDVFIQRNGTIDYFPGSLNLVYDAC</sequence>
<evidence type="ECO:0000256" key="4">
    <source>
        <dbReference type="ARBA" id="ARBA00023002"/>
    </source>
</evidence>
<dbReference type="OrthoDB" id="823504at2759"/>